<dbReference type="KEGG" id="pfo:Pfl01_5717"/>
<dbReference type="Proteomes" id="UP000002704">
    <property type="component" value="Chromosome"/>
</dbReference>
<sequence>MVKCVDGNASPRSGYHLFAHFLDSHIRGCPEMNTGRRSSYARGYHPWRVDHAGAYQSCISLRSIYSFPVLPTLSSVRRASVRDGHGGNFVSIKAAFSPLHAEAIYPAPRQPKSSQ</sequence>
<name>Q3K453_PSEPF</name>
<evidence type="ECO:0000313" key="1">
    <source>
        <dbReference type="EMBL" id="ABA77451.1"/>
    </source>
</evidence>
<dbReference type="EMBL" id="CP000094">
    <property type="protein sequence ID" value="ABA77451.1"/>
    <property type="molecule type" value="Genomic_DNA"/>
</dbReference>
<dbReference type="AlphaFoldDB" id="Q3K453"/>
<gene>
    <name evidence="1" type="ordered locus">Pfl01_5717</name>
</gene>
<organism evidence="1 2">
    <name type="scientific">Pseudomonas fluorescens (strain Pf0-1)</name>
    <dbReference type="NCBI Taxonomy" id="205922"/>
    <lineage>
        <taxon>Bacteria</taxon>
        <taxon>Pseudomonadati</taxon>
        <taxon>Pseudomonadota</taxon>
        <taxon>Gammaproteobacteria</taxon>
        <taxon>Pseudomonadales</taxon>
        <taxon>Pseudomonadaceae</taxon>
        <taxon>Pseudomonas</taxon>
    </lineage>
</organism>
<evidence type="ECO:0000313" key="2">
    <source>
        <dbReference type="Proteomes" id="UP000002704"/>
    </source>
</evidence>
<reference evidence="1 2" key="1">
    <citation type="journal article" date="2009" name="Genome Biol.">
        <title>Genomic and genetic analyses of diversity and plant interactions of Pseudomonas fluorescens.</title>
        <authorList>
            <person name="Silby M.W."/>
            <person name="Cerdeno-Tarraga A.M."/>
            <person name="Vernikos G.S."/>
            <person name="Giddens S.R."/>
            <person name="Jackson R.W."/>
            <person name="Preston G.M."/>
            <person name="Zhang X.X."/>
            <person name="Moon C.D."/>
            <person name="Gehrig S.M."/>
            <person name="Godfrey S.A."/>
            <person name="Knight C.G."/>
            <person name="Malone J.G."/>
            <person name="Robinson Z."/>
            <person name="Spiers A.J."/>
            <person name="Harris S."/>
            <person name="Challis G.L."/>
            <person name="Yaxley A.M."/>
            <person name="Harris D."/>
            <person name="Seeger K."/>
            <person name="Murphy L."/>
            <person name="Rutter S."/>
            <person name="Squares R."/>
            <person name="Quail M.A."/>
            <person name="Saunders E."/>
            <person name="Mavromatis K."/>
            <person name="Brettin T.S."/>
            <person name="Bentley S.D."/>
            <person name="Hothersall J."/>
            <person name="Stephens E."/>
            <person name="Thomas C.M."/>
            <person name="Parkhill J."/>
            <person name="Levy S.B."/>
            <person name="Rainey P.B."/>
            <person name="Thomson N.R."/>
        </authorList>
    </citation>
    <scope>NUCLEOTIDE SEQUENCE [LARGE SCALE GENOMIC DNA]</scope>
    <source>
        <strain evidence="1 2">Pf0-1</strain>
    </source>
</reference>
<dbReference type="HOGENOM" id="CLU_2106904_0_0_6"/>
<protein>
    <submittedName>
        <fullName evidence="1">Uncharacterized protein</fullName>
    </submittedName>
</protein>
<proteinExistence type="predicted"/>
<accession>Q3K453</accession>